<evidence type="ECO:0000313" key="2">
    <source>
        <dbReference type="Proteomes" id="UP000007178"/>
    </source>
</evidence>
<evidence type="ECO:0000313" key="1">
    <source>
        <dbReference type="EMBL" id="UTS51937.1"/>
    </source>
</evidence>
<accession>A0ACD4B132</accession>
<name>A0ACD4B132_9CAUD</name>
<dbReference type="EMBL" id="JQ245707">
    <property type="protein sequence ID" value="UTS51937.1"/>
    <property type="molecule type" value="Genomic_DNA"/>
</dbReference>
<organism evidence="1 2">
    <name type="scientific">Cyanophage S-TIM5</name>
    <dbReference type="NCBI Taxonomy" id="1137745"/>
    <lineage>
        <taxon>Viruses</taxon>
        <taxon>Duplodnaviria</taxon>
        <taxon>Heunggongvirae</taxon>
        <taxon>Uroviricota</taxon>
        <taxon>Caudoviricetes</taxon>
        <taxon>Aurunvirus</taxon>
        <taxon>Aurunvirus STIM5</taxon>
    </lineage>
</organism>
<reference evidence="1 2" key="1">
    <citation type="journal article" date="2012" name="Proc. Natl. Acad. Sci. U.S.A.">
        <title>A novel lineage of myoviruses infecting cyanobacteria is widespread in the oceans.</title>
        <authorList>
            <person name="Sabehi G."/>
            <person name="Shaulov L."/>
            <person name="Silver D.H."/>
            <person name="Yanai I."/>
            <person name="Harel A."/>
            <person name="Lindell D."/>
        </authorList>
    </citation>
    <scope>NUCLEOTIDE SEQUENCE [LARGE SCALE GENOMIC DNA]</scope>
</reference>
<sequence length="69" mass="8514">MEDEHLNPEDWRVEFQTNYADLKLLRECVDSFYQKWPGYPARPLHEQEQLKHIRSQLDQASLDYIFRFK</sequence>
<dbReference type="Proteomes" id="UP000007178">
    <property type="component" value="Segment"/>
</dbReference>
<protein>
    <submittedName>
        <fullName evidence="1">Uncharacterized protein</fullName>
    </submittedName>
</protein>
<proteinExistence type="predicted"/>
<keyword evidence="2" id="KW-1185">Reference proteome</keyword>